<evidence type="ECO:0008006" key="3">
    <source>
        <dbReference type="Google" id="ProtNLM"/>
    </source>
</evidence>
<name>A0A6L4X3K9_9BIFI</name>
<dbReference type="AlphaFoldDB" id="A0A6L4X3K9"/>
<comment type="caution">
    <text evidence="1">The sequence shown here is derived from an EMBL/GenBank/DDBJ whole genome shotgun (WGS) entry which is preliminary data.</text>
</comment>
<proteinExistence type="predicted"/>
<organism evidence="1 2">
    <name type="scientific">Bifidobacterium ramosum</name>
    <dbReference type="NCBI Taxonomy" id="1798158"/>
    <lineage>
        <taxon>Bacteria</taxon>
        <taxon>Bacillati</taxon>
        <taxon>Actinomycetota</taxon>
        <taxon>Actinomycetes</taxon>
        <taxon>Bifidobacteriales</taxon>
        <taxon>Bifidobacteriaceae</taxon>
        <taxon>Bifidobacterium</taxon>
    </lineage>
</organism>
<accession>A0A6L4X3K9</accession>
<evidence type="ECO:0000313" key="1">
    <source>
        <dbReference type="EMBL" id="KAB8289328.1"/>
    </source>
</evidence>
<sequence length="253" mass="28577">MRTCQNCTNTVDGRWTLCPSCRREYAAALHSLRRDMLLLQAVSRREYRLAESETGGGSGDSAPTPVILHGYDLLAETEDMLQSAWADAGAVWSDAWQKLLPRMMTHMADLCKAPHAGRYLRLTARYDLRIQPLVDRRPRRRRIVGICPAGGCDAEITAAPGETWRICERCGTLVNVPALRTDMGERVDRCHLTRTPAGLAEWLKHEYGYEIGRKQVTDWIRRGKLPSSKPVTDGYWEFSVREVLAMAMGSRND</sequence>
<dbReference type="Proteomes" id="UP000482084">
    <property type="component" value="Unassembled WGS sequence"/>
</dbReference>
<evidence type="ECO:0000313" key="2">
    <source>
        <dbReference type="Proteomes" id="UP000482084"/>
    </source>
</evidence>
<dbReference type="EMBL" id="WBSM01000001">
    <property type="protein sequence ID" value="KAB8289328.1"/>
    <property type="molecule type" value="Genomic_DNA"/>
</dbReference>
<keyword evidence="2" id="KW-1185">Reference proteome</keyword>
<gene>
    <name evidence="1" type="ORF">DSM100688_0408</name>
</gene>
<protein>
    <recommendedName>
        <fullName evidence="3">PhnA protein</fullName>
    </recommendedName>
</protein>
<reference evidence="1 2" key="1">
    <citation type="submission" date="2019-10" db="EMBL/GenBank/DDBJ databases">
        <title>Characterization of the phylogenetic diversity of two novel species belonging to the genus Bifidobacterium: Bifidobacterium cebidarum sp. nov. and Bifidobacterium leontopitheci sp. nov.</title>
        <authorList>
            <person name="Lugli G.A."/>
            <person name="Duranti S."/>
            <person name="Milani C."/>
            <person name="Turroni F."/>
            <person name="Ventura M."/>
        </authorList>
    </citation>
    <scope>NUCLEOTIDE SEQUENCE [LARGE SCALE GENOMIC DNA]</scope>
    <source>
        <strain evidence="1 2">DSM 100688</strain>
    </source>
</reference>
<dbReference type="RefSeq" id="WP_239519276.1">
    <property type="nucleotide sequence ID" value="NZ_WBSM01000001.1"/>
</dbReference>